<dbReference type="AlphaFoldDB" id="A0A0K1P856"/>
<dbReference type="InterPro" id="IPR057666">
    <property type="entry name" value="DrpA_SLOG"/>
</dbReference>
<protein>
    <submittedName>
        <fullName evidence="2">DNA processing/uptake protein</fullName>
    </submittedName>
</protein>
<dbReference type="PATRIC" id="fig|216946.3.peg.850"/>
<dbReference type="KEGG" id="stur:STURON_00821"/>
<dbReference type="EMBL" id="CP012328">
    <property type="protein sequence ID" value="AKU80067.1"/>
    <property type="molecule type" value="Genomic_DNA"/>
</dbReference>
<evidence type="ECO:0000313" key="3">
    <source>
        <dbReference type="Proteomes" id="UP000067243"/>
    </source>
</evidence>
<accession>A0A0K1P856</accession>
<gene>
    <name evidence="2" type="ORF">STURON_00821</name>
</gene>
<evidence type="ECO:0000313" key="2">
    <source>
        <dbReference type="EMBL" id="AKU80067.1"/>
    </source>
</evidence>
<dbReference type="OrthoDB" id="9785707at2"/>
<name>A0A0K1P856_9MOLU</name>
<dbReference type="Gene3D" id="3.40.50.450">
    <property type="match status" value="1"/>
</dbReference>
<sequence>MDNVLLYFSLKYNGDWDKIFQALESKEKIEFSILQDVKKQIRCNFITLLNPLYPSELKNSYKPPFVLYFVGNLELLSNYNKTLSIYADNETNEKYDQSINYILDYAINNDYTIIVSSESVNIKNMFFNNLESNNRFIYSIKGSISNFFIDNSLDYNDKFKNTLFISTIYNENSVIVENDSFFNNLQVNLSKFALFLNCVNTKEYINLFNYYINEGKEVLSIPEIELSSAINNNFLDLGTKILKYFK</sequence>
<keyword evidence="3" id="KW-1185">Reference proteome</keyword>
<feature type="domain" description="Smf/DprA SLOG" evidence="1">
    <location>
        <begin position="45"/>
        <end position="222"/>
    </location>
</feature>
<reference evidence="2 3" key="1">
    <citation type="journal article" date="2015" name="Genome Announc.">
        <title>Complete Genome Sequence of Spiroplasma turonicum Strain Tab4cT, a Parasite of a Horse Fly, Haematopota sp. (Diptera: Tabanidae).</title>
        <authorList>
            <person name="Davis R.E."/>
            <person name="Shao J."/>
            <person name="Zhao Y."/>
            <person name="Gasparich G.E."/>
            <person name="Gaynor B.J."/>
            <person name="Donofrio N."/>
        </authorList>
    </citation>
    <scope>NUCLEOTIDE SEQUENCE [LARGE SCALE GENOMIC DNA]</scope>
    <source>
        <strain evidence="2 3">Tab4c</strain>
    </source>
</reference>
<dbReference type="Pfam" id="PF02481">
    <property type="entry name" value="DNA_processg_A"/>
    <property type="match status" value="1"/>
</dbReference>
<dbReference type="GO" id="GO:0009294">
    <property type="term" value="P:DNA-mediated transformation"/>
    <property type="evidence" value="ECO:0007669"/>
    <property type="project" value="InterPro"/>
</dbReference>
<dbReference type="STRING" id="216946.STURO_v1c08180"/>
<organism evidence="2 3">
    <name type="scientific">Spiroplasma turonicum</name>
    <dbReference type="NCBI Taxonomy" id="216946"/>
    <lineage>
        <taxon>Bacteria</taxon>
        <taxon>Bacillati</taxon>
        <taxon>Mycoplasmatota</taxon>
        <taxon>Mollicutes</taxon>
        <taxon>Entomoplasmatales</taxon>
        <taxon>Spiroplasmataceae</taxon>
        <taxon>Spiroplasma</taxon>
    </lineage>
</organism>
<dbReference type="Proteomes" id="UP000067243">
    <property type="component" value="Chromosome"/>
</dbReference>
<evidence type="ECO:0000259" key="1">
    <source>
        <dbReference type="Pfam" id="PF02481"/>
    </source>
</evidence>
<proteinExistence type="predicted"/>
<dbReference type="RefSeq" id="WP_075048641.1">
    <property type="nucleotide sequence ID" value="NZ_CP012328.1"/>
</dbReference>